<proteinExistence type="predicted"/>
<accession>X0U570</accession>
<dbReference type="AlphaFoldDB" id="X0U570"/>
<sequence length="44" mass="4931">MAFKLKAPYETNITPVYHIDEEDGVLGRANNNGTIVINNKIKDL</sequence>
<gene>
    <name evidence="1" type="ORF">S01H1_09404</name>
</gene>
<comment type="caution">
    <text evidence="1">The sequence shown here is derived from an EMBL/GenBank/DDBJ whole genome shotgun (WGS) entry which is preliminary data.</text>
</comment>
<evidence type="ECO:0000313" key="1">
    <source>
        <dbReference type="EMBL" id="GAF83645.1"/>
    </source>
</evidence>
<organism evidence="1">
    <name type="scientific">marine sediment metagenome</name>
    <dbReference type="NCBI Taxonomy" id="412755"/>
    <lineage>
        <taxon>unclassified sequences</taxon>
        <taxon>metagenomes</taxon>
        <taxon>ecological metagenomes</taxon>
    </lineage>
</organism>
<reference evidence="1" key="1">
    <citation type="journal article" date="2014" name="Front. Microbiol.">
        <title>High frequency of phylogenetically diverse reductive dehalogenase-homologous genes in deep subseafloor sedimentary metagenomes.</title>
        <authorList>
            <person name="Kawai M."/>
            <person name="Futagami T."/>
            <person name="Toyoda A."/>
            <person name="Takaki Y."/>
            <person name="Nishi S."/>
            <person name="Hori S."/>
            <person name="Arai W."/>
            <person name="Tsubouchi T."/>
            <person name="Morono Y."/>
            <person name="Uchiyama I."/>
            <person name="Ito T."/>
            <person name="Fujiyama A."/>
            <person name="Inagaki F."/>
            <person name="Takami H."/>
        </authorList>
    </citation>
    <scope>NUCLEOTIDE SEQUENCE</scope>
    <source>
        <strain evidence="1">Expedition CK06-06</strain>
    </source>
</reference>
<protein>
    <submittedName>
        <fullName evidence="1">Uncharacterized protein</fullName>
    </submittedName>
</protein>
<dbReference type="EMBL" id="BARS01004809">
    <property type="protein sequence ID" value="GAF83645.1"/>
    <property type="molecule type" value="Genomic_DNA"/>
</dbReference>
<name>X0U570_9ZZZZ</name>
<feature type="non-terminal residue" evidence="1">
    <location>
        <position position="44"/>
    </location>
</feature>